<evidence type="ECO:0000313" key="1">
    <source>
        <dbReference type="EMBL" id="KAJ6792869.1"/>
    </source>
</evidence>
<protein>
    <submittedName>
        <fullName evidence="1">Uncharacterized protein</fullName>
    </submittedName>
</protein>
<gene>
    <name evidence="1" type="ORF">M6B38_237780</name>
</gene>
<dbReference type="Proteomes" id="UP001140949">
    <property type="component" value="Unassembled WGS sequence"/>
</dbReference>
<evidence type="ECO:0000313" key="2">
    <source>
        <dbReference type="Proteomes" id="UP001140949"/>
    </source>
</evidence>
<dbReference type="AlphaFoldDB" id="A0AAX6DMC7"/>
<dbReference type="EMBL" id="JANAVB010043418">
    <property type="protein sequence ID" value="KAJ6792869.1"/>
    <property type="molecule type" value="Genomic_DNA"/>
</dbReference>
<keyword evidence="2" id="KW-1185">Reference proteome</keyword>
<organism evidence="1 2">
    <name type="scientific">Iris pallida</name>
    <name type="common">Sweet iris</name>
    <dbReference type="NCBI Taxonomy" id="29817"/>
    <lineage>
        <taxon>Eukaryota</taxon>
        <taxon>Viridiplantae</taxon>
        <taxon>Streptophyta</taxon>
        <taxon>Embryophyta</taxon>
        <taxon>Tracheophyta</taxon>
        <taxon>Spermatophyta</taxon>
        <taxon>Magnoliopsida</taxon>
        <taxon>Liliopsida</taxon>
        <taxon>Asparagales</taxon>
        <taxon>Iridaceae</taxon>
        <taxon>Iridoideae</taxon>
        <taxon>Irideae</taxon>
        <taxon>Iris</taxon>
    </lineage>
</organism>
<name>A0AAX6DMC7_IRIPA</name>
<reference evidence="1" key="1">
    <citation type="journal article" date="2023" name="GigaByte">
        <title>Genome assembly of the bearded iris, Iris pallida Lam.</title>
        <authorList>
            <person name="Bruccoleri R.E."/>
            <person name="Oakeley E.J."/>
            <person name="Faust A.M.E."/>
            <person name="Altorfer M."/>
            <person name="Dessus-Babus S."/>
            <person name="Burckhardt D."/>
            <person name="Oertli M."/>
            <person name="Naumann U."/>
            <person name="Petersen F."/>
            <person name="Wong J."/>
        </authorList>
    </citation>
    <scope>NUCLEOTIDE SEQUENCE</scope>
    <source>
        <strain evidence="1">GSM-AAB239-AS_SAM_17_03QT</strain>
    </source>
</reference>
<accession>A0AAX6DMC7</accession>
<comment type="caution">
    <text evidence="1">The sequence shown here is derived from an EMBL/GenBank/DDBJ whole genome shotgun (WGS) entry which is preliminary data.</text>
</comment>
<proteinExistence type="predicted"/>
<reference evidence="1" key="2">
    <citation type="submission" date="2023-04" db="EMBL/GenBank/DDBJ databases">
        <authorList>
            <person name="Bruccoleri R.E."/>
            <person name="Oakeley E.J."/>
            <person name="Faust A.-M."/>
            <person name="Dessus-Babus S."/>
            <person name="Altorfer M."/>
            <person name="Burckhardt D."/>
            <person name="Oertli M."/>
            <person name="Naumann U."/>
            <person name="Petersen F."/>
            <person name="Wong J."/>
        </authorList>
    </citation>
    <scope>NUCLEOTIDE SEQUENCE</scope>
    <source>
        <strain evidence="1">GSM-AAB239-AS_SAM_17_03QT</strain>
        <tissue evidence="1">Leaf</tissue>
    </source>
</reference>
<sequence>MIYFEGTQSQLGPLRDSWDDPGESYLISI</sequence>